<proteinExistence type="predicted"/>
<dbReference type="PROSITE" id="PS50894">
    <property type="entry name" value="HPT"/>
    <property type="match status" value="1"/>
</dbReference>
<feature type="domain" description="HPt" evidence="2">
    <location>
        <begin position="21"/>
        <end position="119"/>
    </location>
</feature>
<evidence type="ECO:0000259" key="2">
    <source>
        <dbReference type="PROSITE" id="PS50894"/>
    </source>
</evidence>
<dbReference type="Proteomes" id="UP001176891">
    <property type="component" value="Unassembled WGS sequence"/>
</dbReference>
<dbReference type="Pfam" id="PF01627">
    <property type="entry name" value="Hpt"/>
    <property type="match status" value="1"/>
</dbReference>
<feature type="modified residue" description="Phosphohistidine" evidence="1">
    <location>
        <position position="60"/>
    </location>
</feature>
<sequence>MVKSSYEYIDLDVLKESTFDDVSIIKEIMELFLELIDEYLDVLTLQFPNKNWYLLFQATHKIKPNISMFGIFKLESIILQLESNFKNKQNLETTGPIVTECLTLFKEVKREILIELKSIKE</sequence>
<dbReference type="RefSeq" id="WP_303281791.1">
    <property type="nucleotide sequence ID" value="NZ_BAABCZ010000005.1"/>
</dbReference>
<accession>A0ABT8WZY9</accession>
<gene>
    <name evidence="3" type="ORF">Q4Q39_07540</name>
</gene>
<keyword evidence="1" id="KW-0597">Phosphoprotein</keyword>
<organism evidence="3 4">
    <name type="scientific">Flavivirga amylovorans</name>
    <dbReference type="NCBI Taxonomy" id="870486"/>
    <lineage>
        <taxon>Bacteria</taxon>
        <taxon>Pseudomonadati</taxon>
        <taxon>Bacteroidota</taxon>
        <taxon>Flavobacteriia</taxon>
        <taxon>Flavobacteriales</taxon>
        <taxon>Flavobacteriaceae</taxon>
        <taxon>Flavivirga</taxon>
    </lineage>
</organism>
<dbReference type="InterPro" id="IPR036641">
    <property type="entry name" value="HPT_dom_sf"/>
</dbReference>
<dbReference type="InterPro" id="IPR008207">
    <property type="entry name" value="Sig_transdc_His_kin_Hpt_dom"/>
</dbReference>
<dbReference type="EMBL" id="JAUOEM010000002">
    <property type="protein sequence ID" value="MDO5987244.1"/>
    <property type="molecule type" value="Genomic_DNA"/>
</dbReference>
<evidence type="ECO:0000313" key="4">
    <source>
        <dbReference type="Proteomes" id="UP001176891"/>
    </source>
</evidence>
<dbReference type="Gene3D" id="1.20.120.160">
    <property type="entry name" value="HPT domain"/>
    <property type="match status" value="1"/>
</dbReference>
<protein>
    <submittedName>
        <fullName evidence="3">Hpt domain-containing protein</fullName>
    </submittedName>
</protein>
<reference evidence="3" key="1">
    <citation type="submission" date="2023-07" db="EMBL/GenBank/DDBJ databases">
        <title>Two novel species in the genus Flavivirga.</title>
        <authorList>
            <person name="Kwon K."/>
        </authorList>
    </citation>
    <scope>NUCLEOTIDE SEQUENCE</scope>
    <source>
        <strain evidence="3">KACC 14157</strain>
    </source>
</reference>
<comment type="caution">
    <text evidence="3">The sequence shown here is derived from an EMBL/GenBank/DDBJ whole genome shotgun (WGS) entry which is preliminary data.</text>
</comment>
<dbReference type="SUPFAM" id="SSF47226">
    <property type="entry name" value="Histidine-containing phosphotransfer domain, HPT domain"/>
    <property type="match status" value="1"/>
</dbReference>
<evidence type="ECO:0000313" key="3">
    <source>
        <dbReference type="EMBL" id="MDO5987244.1"/>
    </source>
</evidence>
<evidence type="ECO:0000256" key="1">
    <source>
        <dbReference type="PROSITE-ProRule" id="PRU00110"/>
    </source>
</evidence>
<name>A0ABT8WZY9_9FLAO</name>
<keyword evidence="4" id="KW-1185">Reference proteome</keyword>